<dbReference type="EMBL" id="MU276729">
    <property type="protein sequence ID" value="KAI0037758.1"/>
    <property type="molecule type" value="Genomic_DNA"/>
</dbReference>
<keyword evidence="2" id="KW-1185">Reference proteome</keyword>
<protein>
    <submittedName>
        <fullName evidence="1">Uncharacterized protein</fullName>
    </submittedName>
</protein>
<reference evidence="1" key="2">
    <citation type="journal article" date="2022" name="New Phytol.">
        <title>Evolutionary transition to the ectomycorrhizal habit in the genomes of a hyperdiverse lineage of mushroom-forming fungi.</title>
        <authorList>
            <person name="Looney B."/>
            <person name="Miyauchi S."/>
            <person name="Morin E."/>
            <person name="Drula E."/>
            <person name="Courty P.E."/>
            <person name="Kohler A."/>
            <person name="Kuo A."/>
            <person name="LaButti K."/>
            <person name="Pangilinan J."/>
            <person name="Lipzen A."/>
            <person name="Riley R."/>
            <person name="Andreopoulos W."/>
            <person name="He G."/>
            <person name="Johnson J."/>
            <person name="Nolan M."/>
            <person name="Tritt A."/>
            <person name="Barry K.W."/>
            <person name="Grigoriev I.V."/>
            <person name="Nagy L.G."/>
            <person name="Hibbett D."/>
            <person name="Henrissat B."/>
            <person name="Matheny P.B."/>
            <person name="Labbe J."/>
            <person name="Martin F.M."/>
        </authorList>
    </citation>
    <scope>NUCLEOTIDE SEQUENCE</scope>
    <source>
        <strain evidence="1">FP105234-sp</strain>
    </source>
</reference>
<name>A0ACB8R189_9AGAM</name>
<dbReference type="Proteomes" id="UP000814033">
    <property type="component" value="Unassembled WGS sequence"/>
</dbReference>
<feature type="non-terminal residue" evidence="1">
    <location>
        <position position="1"/>
    </location>
</feature>
<comment type="caution">
    <text evidence="1">The sequence shown here is derived from an EMBL/GenBank/DDBJ whole genome shotgun (WGS) entry which is preliminary data.</text>
</comment>
<evidence type="ECO:0000313" key="2">
    <source>
        <dbReference type="Proteomes" id="UP000814033"/>
    </source>
</evidence>
<sequence length="287" mass="31726">VVDPSSAILAKLAGRPADDATWPQSCKQIYSTMRNVAGKLKLRAGDLLHRRGNYAVARMGISYGGGQTRPMNMDLHGNDEVLNELVQVPGMKHASGRVNGSFATSSPKLYKECEHNMEQILEHDPTLVMPFDNNVHAGVTFNFGPRTATWRHLDSANLPNGWCSILSLGDYDYTKGGQLILYSYKLIIQFPPNSIIHLPSGSVEHGNIQVQENETRMSVTWYTAGALFRYVAYGFRTEKALAADDPSAKARFDAERGGRWQAALNLFSKYNELAQDIRKAFGLSAST</sequence>
<gene>
    <name evidence="1" type="ORF">FA95DRAFT_1506524</name>
</gene>
<proteinExistence type="predicted"/>
<accession>A0ACB8R189</accession>
<reference evidence="1" key="1">
    <citation type="submission" date="2021-02" db="EMBL/GenBank/DDBJ databases">
        <authorList>
            <consortium name="DOE Joint Genome Institute"/>
            <person name="Ahrendt S."/>
            <person name="Looney B.P."/>
            <person name="Miyauchi S."/>
            <person name="Morin E."/>
            <person name="Drula E."/>
            <person name="Courty P.E."/>
            <person name="Chicoki N."/>
            <person name="Fauchery L."/>
            <person name="Kohler A."/>
            <person name="Kuo A."/>
            <person name="Labutti K."/>
            <person name="Pangilinan J."/>
            <person name="Lipzen A."/>
            <person name="Riley R."/>
            <person name="Andreopoulos W."/>
            <person name="He G."/>
            <person name="Johnson J."/>
            <person name="Barry K.W."/>
            <person name="Grigoriev I.V."/>
            <person name="Nagy L."/>
            <person name="Hibbett D."/>
            <person name="Henrissat B."/>
            <person name="Matheny P.B."/>
            <person name="Labbe J."/>
            <person name="Martin F."/>
        </authorList>
    </citation>
    <scope>NUCLEOTIDE SEQUENCE</scope>
    <source>
        <strain evidence="1">FP105234-sp</strain>
    </source>
</reference>
<evidence type="ECO:0000313" key="1">
    <source>
        <dbReference type="EMBL" id="KAI0037758.1"/>
    </source>
</evidence>
<organism evidence="1 2">
    <name type="scientific">Auriscalpium vulgare</name>
    <dbReference type="NCBI Taxonomy" id="40419"/>
    <lineage>
        <taxon>Eukaryota</taxon>
        <taxon>Fungi</taxon>
        <taxon>Dikarya</taxon>
        <taxon>Basidiomycota</taxon>
        <taxon>Agaricomycotina</taxon>
        <taxon>Agaricomycetes</taxon>
        <taxon>Russulales</taxon>
        <taxon>Auriscalpiaceae</taxon>
        <taxon>Auriscalpium</taxon>
    </lineage>
</organism>